<gene>
    <name evidence="8" type="ORF">K437DRAFT_292763</name>
</gene>
<dbReference type="Proteomes" id="UP000027361">
    <property type="component" value="Unassembled WGS sequence"/>
</dbReference>
<dbReference type="PROSITE" id="PS50294">
    <property type="entry name" value="WD_REPEATS_REGION"/>
    <property type="match status" value="2"/>
</dbReference>
<reference evidence="8 9" key="1">
    <citation type="submission" date="2014-05" db="EMBL/GenBank/DDBJ databases">
        <title>Draft genome sequence of a rare smut relative, Tilletiaria anomala UBC 951.</title>
        <authorList>
            <consortium name="DOE Joint Genome Institute"/>
            <person name="Toome M."/>
            <person name="Kuo A."/>
            <person name="Henrissat B."/>
            <person name="Lipzen A."/>
            <person name="Tritt A."/>
            <person name="Yoshinaga Y."/>
            <person name="Zane M."/>
            <person name="Barry K."/>
            <person name="Grigoriev I.V."/>
            <person name="Spatafora J.W."/>
            <person name="Aimea M.C."/>
        </authorList>
    </citation>
    <scope>NUCLEOTIDE SEQUENCE [LARGE SCALE GENOMIC DNA]</scope>
    <source>
        <strain evidence="8 9">UBC 951</strain>
    </source>
</reference>
<keyword evidence="3" id="KW-0677">Repeat</keyword>
<evidence type="ECO:0000256" key="6">
    <source>
        <dbReference type="PROSITE-ProRule" id="PRU00221"/>
    </source>
</evidence>
<keyword evidence="4" id="KW-0156">Chromatin regulator</keyword>
<dbReference type="Pfam" id="PF12265">
    <property type="entry name" value="CAF1C_H4-bd"/>
    <property type="match status" value="1"/>
</dbReference>
<dbReference type="GeneID" id="25267112"/>
<evidence type="ECO:0000256" key="3">
    <source>
        <dbReference type="ARBA" id="ARBA00022737"/>
    </source>
</evidence>
<dbReference type="InParanoid" id="A0A066WQI4"/>
<dbReference type="InterPro" id="IPR036322">
    <property type="entry name" value="WD40_repeat_dom_sf"/>
</dbReference>
<keyword evidence="5" id="KW-0539">Nucleus</keyword>
<dbReference type="OMA" id="PHEEGCL"/>
<accession>A0A066WQI4</accession>
<dbReference type="GO" id="GO:0005634">
    <property type="term" value="C:nucleus"/>
    <property type="evidence" value="ECO:0007669"/>
    <property type="project" value="UniProtKB-SubCell"/>
</dbReference>
<dbReference type="SUPFAM" id="SSF50978">
    <property type="entry name" value="WD40 repeat-like"/>
    <property type="match status" value="1"/>
</dbReference>
<evidence type="ECO:0000256" key="1">
    <source>
        <dbReference type="ARBA" id="ARBA00004123"/>
    </source>
</evidence>
<evidence type="ECO:0000256" key="5">
    <source>
        <dbReference type="ARBA" id="ARBA00023242"/>
    </source>
</evidence>
<dbReference type="SMART" id="SM00320">
    <property type="entry name" value="WD40"/>
    <property type="match status" value="6"/>
</dbReference>
<dbReference type="HOGENOM" id="CLU_020445_3_1_1"/>
<evidence type="ECO:0000256" key="2">
    <source>
        <dbReference type="ARBA" id="ARBA00022574"/>
    </source>
</evidence>
<evidence type="ECO:0000313" key="9">
    <source>
        <dbReference type="Proteomes" id="UP000027361"/>
    </source>
</evidence>
<evidence type="ECO:0000256" key="4">
    <source>
        <dbReference type="ARBA" id="ARBA00022853"/>
    </source>
</evidence>
<dbReference type="RefSeq" id="XP_013245704.1">
    <property type="nucleotide sequence ID" value="XM_013390250.1"/>
</dbReference>
<evidence type="ECO:0000259" key="7">
    <source>
        <dbReference type="Pfam" id="PF12265"/>
    </source>
</evidence>
<dbReference type="EMBL" id="JMSN01000006">
    <property type="protein sequence ID" value="KDN52865.1"/>
    <property type="molecule type" value="Genomic_DNA"/>
</dbReference>
<dbReference type="OrthoDB" id="427795at2759"/>
<evidence type="ECO:0000313" key="8">
    <source>
        <dbReference type="EMBL" id="KDN52865.1"/>
    </source>
</evidence>
<sequence>MSHIDMEDDEAAANAAMISNEEYKIWKKNSPFLYDLVVTHALEWPTLTTQWFPDKDTTSTKGYSTHRILLGTHTSGQDQNYLQIAQVQLPLANEELDQAKYDDDKGEIGSYGGTQARVKIIQRINHDGEINRARYCPQNPDLIATRSLTGATWIFDRTKHSSNPAPDGKCRPDIILTGQKKEGYGLAWNVKKQGEIIAASEDTTVAWWDINKYQKGNSTLEPLAKFKGHSAIVEDCAWHNFSQTLFVSVGDDRQMLVWDTRETPEKPKHRVEAHTGEVNAVAFSPANEYILCTGSSDKTVRLWDLRNLKNPLHALEGHTDEILSLAFSPTNETVLASASADRRVNIWDLSLIGAEQTPDDAEDGPPELLFQHGGHTARPTDICWSPHDPWHMVTAAEDNVVQIWRPSRAITEEGDIEKVELE</sequence>
<dbReference type="GO" id="GO:0006325">
    <property type="term" value="P:chromatin organization"/>
    <property type="evidence" value="ECO:0007669"/>
    <property type="project" value="UniProtKB-KW"/>
</dbReference>
<dbReference type="PROSITE" id="PS00678">
    <property type="entry name" value="WD_REPEATS_1"/>
    <property type="match status" value="2"/>
</dbReference>
<dbReference type="PRINTS" id="PR00320">
    <property type="entry name" value="GPROTEINBRPT"/>
</dbReference>
<feature type="domain" description="Histone-binding protein RBBP4-like N-terminal" evidence="7">
    <location>
        <begin position="21"/>
        <end position="90"/>
    </location>
</feature>
<dbReference type="InterPro" id="IPR015943">
    <property type="entry name" value="WD40/YVTN_repeat-like_dom_sf"/>
</dbReference>
<keyword evidence="2 6" id="KW-0853">WD repeat</keyword>
<dbReference type="InterPro" id="IPR019775">
    <property type="entry name" value="WD40_repeat_CS"/>
</dbReference>
<comment type="subcellular location">
    <subcellularLocation>
        <location evidence="1">Nucleus</location>
    </subcellularLocation>
</comment>
<comment type="caution">
    <text evidence="8">The sequence shown here is derived from an EMBL/GenBank/DDBJ whole genome shotgun (WGS) entry which is preliminary data.</text>
</comment>
<feature type="repeat" description="WD" evidence="6">
    <location>
        <begin position="226"/>
        <end position="261"/>
    </location>
</feature>
<dbReference type="CDD" id="cd00200">
    <property type="entry name" value="WD40"/>
    <property type="match status" value="1"/>
</dbReference>
<dbReference type="InterPro" id="IPR050459">
    <property type="entry name" value="WD_repeat_RBAP46/RBAP48/MSI1"/>
</dbReference>
<dbReference type="InterPro" id="IPR022052">
    <property type="entry name" value="Histone-bd_RBBP4-like_N"/>
</dbReference>
<dbReference type="AlphaFoldDB" id="A0A066WQI4"/>
<dbReference type="PANTHER" id="PTHR22850">
    <property type="entry name" value="WD40 REPEAT FAMILY"/>
    <property type="match status" value="1"/>
</dbReference>
<organism evidence="8 9">
    <name type="scientific">Tilletiaria anomala (strain ATCC 24038 / CBS 436.72 / UBC 951)</name>
    <dbReference type="NCBI Taxonomy" id="1037660"/>
    <lineage>
        <taxon>Eukaryota</taxon>
        <taxon>Fungi</taxon>
        <taxon>Dikarya</taxon>
        <taxon>Basidiomycota</taxon>
        <taxon>Ustilaginomycotina</taxon>
        <taxon>Exobasidiomycetes</taxon>
        <taxon>Georgefischeriales</taxon>
        <taxon>Tilletiariaceae</taxon>
        <taxon>Tilletiaria</taxon>
    </lineage>
</organism>
<dbReference type="InterPro" id="IPR001680">
    <property type="entry name" value="WD40_rpt"/>
</dbReference>
<dbReference type="FunCoup" id="A0A066WQI4">
    <property type="interactions" value="686"/>
</dbReference>
<name>A0A066WQI4_TILAU</name>
<feature type="repeat" description="WD" evidence="6">
    <location>
        <begin position="271"/>
        <end position="307"/>
    </location>
</feature>
<dbReference type="PROSITE" id="PS50082">
    <property type="entry name" value="WD_REPEATS_2"/>
    <property type="match status" value="3"/>
</dbReference>
<dbReference type="InterPro" id="IPR020472">
    <property type="entry name" value="WD40_PAC1"/>
</dbReference>
<protein>
    <submittedName>
        <fullName evidence="8">Putative chromatin assembly factor 1 subunit C</fullName>
    </submittedName>
</protein>
<proteinExistence type="predicted"/>
<dbReference type="Gene3D" id="2.130.10.10">
    <property type="entry name" value="YVTN repeat-like/Quinoprotein amine dehydrogenase"/>
    <property type="match status" value="1"/>
</dbReference>
<dbReference type="Pfam" id="PF00400">
    <property type="entry name" value="WD40"/>
    <property type="match status" value="4"/>
</dbReference>
<feature type="repeat" description="WD" evidence="6">
    <location>
        <begin position="315"/>
        <end position="350"/>
    </location>
</feature>
<dbReference type="STRING" id="1037660.A0A066WQI4"/>
<keyword evidence="9" id="KW-1185">Reference proteome</keyword>